<protein>
    <recommendedName>
        <fullName evidence="9">Mitochondrial pyruvate carrier</fullName>
    </recommendedName>
</protein>
<evidence type="ECO:0000256" key="4">
    <source>
        <dbReference type="ARBA" id="ARBA00022692"/>
    </source>
</evidence>
<keyword evidence="8" id="KW-0472">Membrane</keyword>
<dbReference type="AlphaFoldDB" id="A0A0M3KGL3"/>
<evidence type="ECO:0000313" key="10">
    <source>
        <dbReference type="EMBL" id="VDK70127.1"/>
    </source>
</evidence>
<keyword evidence="3 9" id="KW-0813">Transport</keyword>
<reference evidence="10 11" key="2">
    <citation type="submission" date="2018-11" db="EMBL/GenBank/DDBJ databases">
        <authorList>
            <consortium name="Pathogen Informatics"/>
        </authorList>
    </citation>
    <scope>NUCLEOTIDE SEQUENCE [LARGE SCALE GENOMIC DNA]</scope>
</reference>
<dbReference type="GO" id="GO:0005743">
    <property type="term" value="C:mitochondrial inner membrane"/>
    <property type="evidence" value="ECO:0007669"/>
    <property type="project" value="UniProtKB-SubCell"/>
</dbReference>
<evidence type="ECO:0000256" key="5">
    <source>
        <dbReference type="ARBA" id="ARBA00022792"/>
    </source>
</evidence>
<comment type="similarity">
    <text evidence="2 9">Belongs to the mitochondrial pyruvate carrier (MPC) (TC 2.A.105) family.</text>
</comment>
<evidence type="ECO:0000256" key="9">
    <source>
        <dbReference type="RuleBase" id="RU363100"/>
    </source>
</evidence>
<proteinExistence type="inferred from homology"/>
<dbReference type="WBParaSite" id="ASIM_0002012701-mRNA-1">
    <property type="protein sequence ID" value="ASIM_0002012701-mRNA-1"/>
    <property type="gene ID" value="ASIM_0002012701"/>
</dbReference>
<comment type="function">
    <text evidence="9">Mediates the uptake of pyruvate into mitochondria.</text>
</comment>
<dbReference type="EMBL" id="UYRR01037378">
    <property type="protein sequence ID" value="VDK70127.1"/>
    <property type="molecule type" value="Genomic_DNA"/>
</dbReference>
<dbReference type="GO" id="GO:0006850">
    <property type="term" value="P:pyruvate import into mitochondria"/>
    <property type="evidence" value="ECO:0007669"/>
    <property type="project" value="InterPro"/>
</dbReference>
<keyword evidence="7 9" id="KW-0496">Mitochondrion</keyword>
<dbReference type="OrthoDB" id="1697690at2759"/>
<evidence type="ECO:0000256" key="6">
    <source>
        <dbReference type="ARBA" id="ARBA00022989"/>
    </source>
</evidence>
<evidence type="ECO:0000256" key="3">
    <source>
        <dbReference type="ARBA" id="ARBA00022448"/>
    </source>
</evidence>
<dbReference type="InterPro" id="IPR005336">
    <property type="entry name" value="MPC"/>
</dbReference>
<dbReference type="Proteomes" id="UP000267096">
    <property type="component" value="Unassembled WGS sequence"/>
</dbReference>
<evidence type="ECO:0000256" key="7">
    <source>
        <dbReference type="ARBA" id="ARBA00023128"/>
    </source>
</evidence>
<gene>
    <name evidence="10" type="ORF">ASIM_LOCUS19511</name>
</gene>
<evidence type="ECO:0000256" key="1">
    <source>
        <dbReference type="ARBA" id="ARBA00004448"/>
    </source>
</evidence>
<dbReference type="Pfam" id="PF03650">
    <property type="entry name" value="MPC"/>
    <property type="match status" value="1"/>
</dbReference>
<evidence type="ECO:0000256" key="2">
    <source>
        <dbReference type="ARBA" id="ARBA00006416"/>
    </source>
</evidence>
<keyword evidence="6" id="KW-1133">Transmembrane helix</keyword>
<keyword evidence="5 9" id="KW-0999">Mitochondrion inner membrane</keyword>
<name>A0A0M3KGL3_ANISI</name>
<evidence type="ECO:0000313" key="11">
    <source>
        <dbReference type="Proteomes" id="UP000267096"/>
    </source>
</evidence>
<evidence type="ECO:0000313" key="12">
    <source>
        <dbReference type="WBParaSite" id="ASIM_0002012701-mRNA-1"/>
    </source>
</evidence>
<accession>A0A0M3KGL3</accession>
<reference evidence="12" key="1">
    <citation type="submission" date="2017-02" db="UniProtKB">
        <authorList>
            <consortium name="WormBaseParasite"/>
        </authorList>
    </citation>
    <scope>IDENTIFICATION</scope>
</reference>
<evidence type="ECO:0000256" key="8">
    <source>
        <dbReference type="ARBA" id="ARBA00023136"/>
    </source>
</evidence>
<keyword evidence="4" id="KW-0812">Transmembrane</keyword>
<comment type="subcellular location">
    <subcellularLocation>
        <location evidence="1 9">Mitochondrion inner membrane</location>
        <topology evidence="1 9">Multi-pass membrane protein</topology>
    </subcellularLocation>
</comment>
<organism evidence="12">
    <name type="scientific">Anisakis simplex</name>
    <name type="common">Herring worm</name>
    <dbReference type="NCBI Taxonomy" id="6269"/>
    <lineage>
        <taxon>Eukaryota</taxon>
        <taxon>Metazoa</taxon>
        <taxon>Ecdysozoa</taxon>
        <taxon>Nematoda</taxon>
        <taxon>Chromadorea</taxon>
        <taxon>Rhabditida</taxon>
        <taxon>Spirurina</taxon>
        <taxon>Ascaridomorpha</taxon>
        <taxon>Ascaridoidea</taxon>
        <taxon>Anisakidae</taxon>
        <taxon>Anisakis</taxon>
        <taxon>Anisakis simplex complex</taxon>
    </lineage>
</organism>
<keyword evidence="11" id="KW-1185">Reference proteome</keyword>
<sequence>MTTALCLYSSVFMRFAWHVQPRNILLFVCHLTNVTAQSTQMARFLNHYYLHLIEDPAIASVKQQKSEAELAALSASQ</sequence>